<evidence type="ECO:0000313" key="3">
    <source>
        <dbReference type="Proteomes" id="UP000344274"/>
    </source>
</evidence>
<gene>
    <name evidence="2" type="ORF">PS673_03884</name>
</gene>
<dbReference type="Proteomes" id="UP000344274">
    <property type="component" value="Unassembled WGS sequence"/>
</dbReference>
<evidence type="ECO:0000313" key="2">
    <source>
        <dbReference type="EMBL" id="VVN12733.1"/>
    </source>
</evidence>
<proteinExistence type="predicted"/>
<keyword evidence="1" id="KW-0472">Membrane</keyword>
<evidence type="ECO:0000256" key="1">
    <source>
        <dbReference type="SAM" id="Phobius"/>
    </source>
</evidence>
<keyword evidence="1" id="KW-0812">Transmembrane</keyword>
<sequence length="62" mass="6766">MGRSSKPDELKNPRRVMAGKMAYERRKAAQDEADKPAMEIVKAVVAVICLIGFAPSFSAKVT</sequence>
<accession>A0A5E6V4N5</accession>
<protein>
    <submittedName>
        <fullName evidence="2">Uncharacterized protein</fullName>
    </submittedName>
</protein>
<keyword evidence="1" id="KW-1133">Transmembrane helix</keyword>
<name>A0A5E6V4N5_PSEFL</name>
<dbReference type="EMBL" id="CABVHB010000034">
    <property type="protein sequence ID" value="VVN12733.1"/>
    <property type="molecule type" value="Genomic_DNA"/>
</dbReference>
<dbReference type="AlphaFoldDB" id="A0A5E6V4N5"/>
<organism evidence="2 3">
    <name type="scientific">Pseudomonas fluorescens</name>
    <dbReference type="NCBI Taxonomy" id="294"/>
    <lineage>
        <taxon>Bacteria</taxon>
        <taxon>Pseudomonadati</taxon>
        <taxon>Pseudomonadota</taxon>
        <taxon>Gammaproteobacteria</taxon>
        <taxon>Pseudomonadales</taxon>
        <taxon>Pseudomonadaceae</taxon>
        <taxon>Pseudomonas</taxon>
    </lineage>
</organism>
<reference evidence="2 3" key="1">
    <citation type="submission" date="2019-09" db="EMBL/GenBank/DDBJ databases">
        <authorList>
            <person name="Chandra G."/>
            <person name="Truman W A."/>
        </authorList>
    </citation>
    <scope>NUCLEOTIDE SEQUENCE [LARGE SCALE GENOMIC DNA]</scope>
    <source>
        <strain evidence="2">PS673</strain>
    </source>
</reference>
<feature type="transmembrane region" description="Helical" evidence="1">
    <location>
        <begin position="40"/>
        <end position="59"/>
    </location>
</feature>